<dbReference type="Pfam" id="PF12796">
    <property type="entry name" value="Ank_2"/>
    <property type="match status" value="3"/>
</dbReference>
<feature type="domain" description="Pre-SET" evidence="7">
    <location>
        <begin position="541"/>
        <end position="605"/>
    </location>
</feature>
<feature type="domain" description="SET" evidence="6">
    <location>
        <begin position="608"/>
        <end position="725"/>
    </location>
</feature>
<dbReference type="InterPro" id="IPR036770">
    <property type="entry name" value="Ankyrin_rpt-contain_sf"/>
</dbReference>
<dbReference type="GO" id="GO:0008276">
    <property type="term" value="F:protein methyltransferase activity"/>
    <property type="evidence" value="ECO:0007669"/>
    <property type="project" value="UniProtKB-ARBA"/>
</dbReference>
<keyword evidence="3" id="KW-0489">Methyltransferase</keyword>
<dbReference type="SMART" id="SM00468">
    <property type="entry name" value="PreSET"/>
    <property type="match status" value="1"/>
</dbReference>
<keyword evidence="2" id="KW-0158">Chromosome</keyword>
<dbReference type="PROSITE" id="PS50280">
    <property type="entry name" value="SET"/>
    <property type="match status" value="1"/>
</dbReference>
<evidence type="ECO:0000256" key="5">
    <source>
        <dbReference type="PROSITE-ProRule" id="PRU00023"/>
    </source>
</evidence>
<dbReference type="PROSITE" id="PS50088">
    <property type="entry name" value="ANK_REPEAT"/>
    <property type="match status" value="6"/>
</dbReference>
<dbReference type="PANTHER" id="PTHR46307:SF4">
    <property type="entry name" value="G9A, ISOFORM B"/>
    <property type="match status" value="1"/>
</dbReference>
<dbReference type="AlphaFoldDB" id="A0ABD0Z4Z4"/>
<evidence type="ECO:0000259" key="6">
    <source>
        <dbReference type="PROSITE" id="PS50280"/>
    </source>
</evidence>
<dbReference type="InterPro" id="IPR001214">
    <property type="entry name" value="SET_dom"/>
</dbReference>
<dbReference type="FunFam" id="2.170.270.10:FF:000005">
    <property type="entry name" value="Euchromatic histone-lysine N-methyltransferase 2"/>
    <property type="match status" value="1"/>
</dbReference>
<dbReference type="SUPFAM" id="SSF48403">
    <property type="entry name" value="Ankyrin repeat"/>
    <property type="match status" value="1"/>
</dbReference>
<reference evidence="8 9" key="1">
    <citation type="submission" date="2024-07" db="EMBL/GenBank/DDBJ databases">
        <title>Chromosome-level genome assembly of the water stick insect Ranatra chinensis (Heteroptera: Nepidae).</title>
        <authorList>
            <person name="Liu X."/>
        </authorList>
    </citation>
    <scope>NUCLEOTIDE SEQUENCE [LARGE SCALE GENOMIC DNA]</scope>
    <source>
        <strain evidence="8">Cailab_2021Rc</strain>
        <tissue evidence="8">Muscle</tissue>
    </source>
</reference>
<evidence type="ECO:0000256" key="1">
    <source>
        <dbReference type="ARBA" id="ARBA00004286"/>
    </source>
</evidence>
<dbReference type="GO" id="GO:0008170">
    <property type="term" value="F:N-methyltransferase activity"/>
    <property type="evidence" value="ECO:0007669"/>
    <property type="project" value="UniProtKB-ARBA"/>
</dbReference>
<gene>
    <name evidence="8" type="ORF">AAG570_008849</name>
</gene>
<feature type="repeat" description="ANK" evidence="5">
    <location>
        <begin position="386"/>
        <end position="418"/>
    </location>
</feature>
<feature type="repeat" description="ANK" evidence="5">
    <location>
        <begin position="353"/>
        <end position="385"/>
    </location>
</feature>
<proteinExistence type="predicted"/>
<dbReference type="InterPro" id="IPR007728">
    <property type="entry name" value="Pre-SET_dom"/>
</dbReference>
<keyword evidence="9" id="KW-1185">Reference proteome</keyword>
<feature type="repeat" description="ANK" evidence="5">
    <location>
        <begin position="250"/>
        <end position="282"/>
    </location>
</feature>
<dbReference type="Gene3D" id="1.25.40.20">
    <property type="entry name" value="Ankyrin repeat-containing domain"/>
    <property type="match status" value="2"/>
</dbReference>
<feature type="non-terminal residue" evidence="8">
    <location>
        <position position="1"/>
    </location>
</feature>
<dbReference type="SUPFAM" id="SSF82199">
    <property type="entry name" value="SET domain"/>
    <property type="match status" value="1"/>
</dbReference>
<dbReference type="Pfam" id="PF05033">
    <property type="entry name" value="Pre-SET"/>
    <property type="match status" value="1"/>
</dbReference>
<evidence type="ECO:0000256" key="4">
    <source>
        <dbReference type="ARBA" id="ARBA00022691"/>
    </source>
</evidence>
<comment type="caution">
    <text evidence="8">The sequence shown here is derived from an EMBL/GenBank/DDBJ whole genome shotgun (WGS) entry which is preliminary data.</text>
</comment>
<dbReference type="CDD" id="cd20905">
    <property type="entry name" value="EHMT_ZBD"/>
    <property type="match status" value="1"/>
</dbReference>
<evidence type="ECO:0000259" key="7">
    <source>
        <dbReference type="PROSITE" id="PS50867"/>
    </source>
</evidence>
<dbReference type="SMART" id="SM00317">
    <property type="entry name" value="SET"/>
    <property type="match status" value="1"/>
</dbReference>
<evidence type="ECO:0000256" key="3">
    <source>
        <dbReference type="ARBA" id="ARBA00022603"/>
    </source>
</evidence>
<dbReference type="PROSITE" id="PS50867">
    <property type="entry name" value="PRE_SET"/>
    <property type="match status" value="1"/>
</dbReference>
<sequence length="769" mass="86227">PFQADSGGLCECQSNRGLFPSLSCFSTPQYCRAIDCFENRVIGCCNSVDSDTPLLRPSKTVPHLLLCDVHIQRLMRHNSCPSCGMFCTQGIFMRCINGHDYHKKCELKMGDTGVCPHCGCEESKEVKISLGARQYPVFLPMQKPPNKHPSARMTFSGRISSCDVKSEKDEISPLIPQTSLTLPSGRKLSAEGIPAVEKEKLEKLLHACTTQNDLLQRYSYRNMYQAAKIGDAEKMIQILVNPNQVMRDGGAVCALHAAASGGHLTIVHLLVQAGANTEVLDKDQNTPLMLAVMHGYNDVVKYLIKAGASVSFKGADGMTALHIAAKEGNIEACNHLLSSANTPPSYVDTVDDGRWTPLVWAAENCHNEVVRFLLEKKADPQIRDSEMNIALHWAAFAGSMDISEDLLNYNSNINLSNVHGDTPLHIAARQGAENCVVLLLARGARVDMMNKAGHIPRDCVLDPNSYCYIAIDLNMQLRKLMVTTQSYPRILSNDISRGYETNPIQCVNMIDDGGLPTDFTYISENCFTTNLNIDRRITSLTSCKCEDFCTGNGCMCAKISLRCWYDSRGKLLPDFNFDDPPMIFECNQTCNCNAVTCKNRVVQRGIKVRLQLCKTRHKNWGVITLKDIPKGSYVCEYIGEIISDCEADTREDDSYLFDLDNRDGETYCIDARRYGNITRFINHSCKPNLLPVRVFIGHHDLHFPRIAFFANRDIPANEELGFDYGEKFWIIKCKLFTCKCGTESCRYSEETIQQTLQKYKENLQKEEMR</sequence>
<accession>A0ABD0Z4Z4</accession>
<evidence type="ECO:0000313" key="9">
    <source>
        <dbReference type="Proteomes" id="UP001558652"/>
    </source>
</evidence>
<keyword evidence="5" id="KW-0040">ANK repeat</keyword>
<dbReference type="InterPro" id="IPR047762">
    <property type="entry name" value="EHMT_CRR"/>
</dbReference>
<feature type="repeat" description="ANK" evidence="5">
    <location>
        <begin position="283"/>
        <end position="315"/>
    </location>
</feature>
<protein>
    <recommendedName>
        <fullName evidence="10">Euchromatic histone-lysine N-methyltransferase 1</fullName>
    </recommendedName>
</protein>
<comment type="subcellular location">
    <subcellularLocation>
        <location evidence="1">Chromosome</location>
    </subcellularLocation>
</comment>
<keyword evidence="3" id="KW-0808">Transferase</keyword>
<dbReference type="EMBL" id="JBFDAA010000003">
    <property type="protein sequence ID" value="KAL1138787.1"/>
    <property type="molecule type" value="Genomic_DNA"/>
</dbReference>
<dbReference type="CDD" id="cd10543">
    <property type="entry name" value="SET_EHMT"/>
    <property type="match status" value="1"/>
</dbReference>
<dbReference type="GO" id="GO:0005694">
    <property type="term" value="C:chromosome"/>
    <property type="evidence" value="ECO:0007669"/>
    <property type="project" value="UniProtKB-SubCell"/>
</dbReference>
<dbReference type="Pfam" id="PF00856">
    <property type="entry name" value="SET"/>
    <property type="match status" value="1"/>
</dbReference>
<evidence type="ECO:0000313" key="8">
    <source>
        <dbReference type="EMBL" id="KAL1138787.1"/>
    </source>
</evidence>
<dbReference type="PANTHER" id="PTHR46307">
    <property type="entry name" value="G9A, ISOFORM B"/>
    <property type="match status" value="1"/>
</dbReference>
<dbReference type="PROSITE" id="PS50297">
    <property type="entry name" value="ANK_REP_REGION"/>
    <property type="match status" value="4"/>
</dbReference>
<dbReference type="SMART" id="SM00248">
    <property type="entry name" value="ANK"/>
    <property type="match status" value="6"/>
</dbReference>
<evidence type="ECO:0000256" key="2">
    <source>
        <dbReference type="ARBA" id="ARBA00022454"/>
    </source>
</evidence>
<dbReference type="InterPro" id="IPR046341">
    <property type="entry name" value="SET_dom_sf"/>
</dbReference>
<dbReference type="Pfam" id="PF21533">
    <property type="entry name" value="EHMT1-2_CRR"/>
    <property type="match status" value="1"/>
</dbReference>
<organism evidence="8 9">
    <name type="scientific">Ranatra chinensis</name>
    <dbReference type="NCBI Taxonomy" id="642074"/>
    <lineage>
        <taxon>Eukaryota</taxon>
        <taxon>Metazoa</taxon>
        <taxon>Ecdysozoa</taxon>
        <taxon>Arthropoda</taxon>
        <taxon>Hexapoda</taxon>
        <taxon>Insecta</taxon>
        <taxon>Pterygota</taxon>
        <taxon>Neoptera</taxon>
        <taxon>Paraneoptera</taxon>
        <taxon>Hemiptera</taxon>
        <taxon>Heteroptera</taxon>
        <taxon>Panheteroptera</taxon>
        <taxon>Nepomorpha</taxon>
        <taxon>Nepidae</taxon>
        <taxon>Ranatrinae</taxon>
        <taxon>Ranatra</taxon>
    </lineage>
</organism>
<keyword evidence="4" id="KW-0949">S-adenosyl-L-methionine</keyword>
<name>A0ABD0Z4Z4_9HEMI</name>
<dbReference type="PRINTS" id="PR01415">
    <property type="entry name" value="ANKYRIN"/>
</dbReference>
<evidence type="ECO:0008006" key="10">
    <source>
        <dbReference type="Google" id="ProtNLM"/>
    </source>
</evidence>
<dbReference type="InterPro" id="IPR043550">
    <property type="entry name" value="EHMT1/EHMT2"/>
</dbReference>
<feature type="repeat" description="ANK" evidence="5">
    <location>
        <begin position="419"/>
        <end position="451"/>
    </location>
</feature>
<dbReference type="GO" id="GO:0008757">
    <property type="term" value="F:S-adenosylmethionine-dependent methyltransferase activity"/>
    <property type="evidence" value="ECO:0007669"/>
    <property type="project" value="UniProtKB-ARBA"/>
</dbReference>
<dbReference type="Proteomes" id="UP001558652">
    <property type="component" value="Unassembled WGS sequence"/>
</dbReference>
<dbReference type="GO" id="GO:0032259">
    <property type="term" value="P:methylation"/>
    <property type="evidence" value="ECO:0007669"/>
    <property type="project" value="UniProtKB-KW"/>
</dbReference>
<feature type="repeat" description="ANK" evidence="5">
    <location>
        <begin position="316"/>
        <end position="338"/>
    </location>
</feature>
<dbReference type="Gene3D" id="2.170.270.10">
    <property type="entry name" value="SET domain"/>
    <property type="match status" value="1"/>
</dbReference>
<dbReference type="InterPro" id="IPR002110">
    <property type="entry name" value="Ankyrin_rpt"/>
</dbReference>